<dbReference type="AlphaFoldDB" id="A0A4Y2AZL0"/>
<proteinExistence type="predicted"/>
<protein>
    <submittedName>
        <fullName evidence="1">Uncharacterized protein</fullName>
    </submittedName>
</protein>
<organism evidence="1 2">
    <name type="scientific">Araneus ventricosus</name>
    <name type="common">Orbweaver spider</name>
    <name type="synonym">Epeira ventricosa</name>
    <dbReference type="NCBI Taxonomy" id="182803"/>
    <lineage>
        <taxon>Eukaryota</taxon>
        <taxon>Metazoa</taxon>
        <taxon>Ecdysozoa</taxon>
        <taxon>Arthropoda</taxon>
        <taxon>Chelicerata</taxon>
        <taxon>Arachnida</taxon>
        <taxon>Araneae</taxon>
        <taxon>Araneomorphae</taxon>
        <taxon>Entelegynae</taxon>
        <taxon>Araneoidea</taxon>
        <taxon>Araneidae</taxon>
        <taxon>Araneus</taxon>
    </lineage>
</organism>
<sequence>MDFDGGFLAKPKRSAVALRANKSGSNVREACLLSHGDEISAGELPPLIHDDIMPSFMKDLHNIHESCQGSFVLDNIFTPRRMVSSAGLREMKGFFHWAEDCCVVVRY</sequence>
<gene>
    <name evidence="1" type="ORF">AVEN_191099_1</name>
</gene>
<accession>A0A4Y2AZL0</accession>
<evidence type="ECO:0000313" key="1">
    <source>
        <dbReference type="EMBL" id="GBL84639.1"/>
    </source>
</evidence>
<keyword evidence="2" id="KW-1185">Reference proteome</keyword>
<comment type="caution">
    <text evidence="1">The sequence shown here is derived from an EMBL/GenBank/DDBJ whole genome shotgun (WGS) entry which is preliminary data.</text>
</comment>
<dbReference type="Proteomes" id="UP000499080">
    <property type="component" value="Unassembled WGS sequence"/>
</dbReference>
<name>A0A4Y2AZL0_ARAVE</name>
<dbReference type="EMBL" id="BGPR01000038">
    <property type="protein sequence ID" value="GBL84639.1"/>
    <property type="molecule type" value="Genomic_DNA"/>
</dbReference>
<evidence type="ECO:0000313" key="2">
    <source>
        <dbReference type="Proteomes" id="UP000499080"/>
    </source>
</evidence>
<reference evidence="1 2" key="1">
    <citation type="journal article" date="2019" name="Sci. Rep.">
        <title>Orb-weaving spider Araneus ventricosus genome elucidates the spidroin gene catalogue.</title>
        <authorList>
            <person name="Kono N."/>
            <person name="Nakamura H."/>
            <person name="Ohtoshi R."/>
            <person name="Moran D.A.P."/>
            <person name="Shinohara A."/>
            <person name="Yoshida Y."/>
            <person name="Fujiwara M."/>
            <person name="Mori M."/>
            <person name="Tomita M."/>
            <person name="Arakawa K."/>
        </authorList>
    </citation>
    <scope>NUCLEOTIDE SEQUENCE [LARGE SCALE GENOMIC DNA]</scope>
</reference>